<dbReference type="EMBL" id="VSRR010132779">
    <property type="protein sequence ID" value="MPD02710.1"/>
    <property type="molecule type" value="Genomic_DNA"/>
</dbReference>
<keyword evidence="3" id="KW-1185">Reference proteome</keyword>
<accession>A0A5B7K6Q5</accession>
<evidence type="ECO:0000313" key="3">
    <source>
        <dbReference type="Proteomes" id="UP000324222"/>
    </source>
</evidence>
<protein>
    <submittedName>
        <fullName evidence="2">Uncharacterized protein</fullName>
    </submittedName>
</protein>
<gene>
    <name evidence="2" type="ORF">E2C01_098308</name>
</gene>
<sequence length="65" mass="7321">MPGIEMTCAALGQVSSLRKHYKSDRFRCATQTPRHPRPWPSSGGVGGRSDRRKWRGVEPDDMLLP</sequence>
<dbReference type="Proteomes" id="UP000324222">
    <property type="component" value="Unassembled WGS sequence"/>
</dbReference>
<name>A0A5B7K6Q5_PORTR</name>
<organism evidence="2 3">
    <name type="scientific">Portunus trituberculatus</name>
    <name type="common">Swimming crab</name>
    <name type="synonym">Neptunus trituberculatus</name>
    <dbReference type="NCBI Taxonomy" id="210409"/>
    <lineage>
        <taxon>Eukaryota</taxon>
        <taxon>Metazoa</taxon>
        <taxon>Ecdysozoa</taxon>
        <taxon>Arthropoda</taxon>
        <taxon>Crustacea</taxon>
        <taxon>Multicrustacea</taxon>
        <taxon>Malacostraca</taxon>
        <taxon>Eumalacostraca</taxon>
        <taxon>Eucarida</taxon>
        <taxon>Decapoda</taxon>
        <taxon>Pleocyemata</taxon>
        <taxon>Brachyura</taxon>
        <taxon>Eubrachyura</taxon>
        <taxon>Portunoidea</taxon>
        <taxon>Portunidae</taxon>
        <taxon>Portuninae</taxon>
        <taxon>Portunus</taxon>
    </lineage>
</organism>
<proteinExistence type="predicted"/>
<evidence type="ECO:0000256" key="1">
    <source>
        <dbReference type="SAM" id="MobiDB-lite"/>
    </source>
</evidence>
<evidence type="ECO:0000313" key="2">
    <source>
        <dbReference type="EMBL" id="MPD02710.1"/>
    </source>
</evidence>
<dbReference type="AlphaFoldDB" id="A0A5B7K6Q5"/>
<reference evidence="2 3" key="1">
    <citation type="submission" date="2019-05" db="EMBL/GenBank/DDBJ databases">
        <title>Another draft genome of Portunus trituberculatus and its Hox gene families provides insights of decapod evolution.</title>
        <authorList>
            <person name="Jeong J.-H."/>
            <person name="Song I."/>
            <person name="Kim S."/>
            <person name="Choi T."/>
            <person name="Kim D."/>
            <person name="Ryu S."/>
            <person name="Kim W."/>
        </authorList>
    </citation>
    <scope>NUCLEOTIDE SEQUENCE [LARGE SCALE GENOMIC DNA]</scope>
    <source>
        <tissue evidence="2">Muscle</tissue>
    </source>
</reference>
<comment type="caution">
    <text evidence="2">The sequence shown here is derived from an EMBL/GenBank/DDBJ whole genome shotgun (WGS) entry which is preliminary data.</text>
</comment>
<feature type="region of interest" description="Disordered" evidence="1">
    <location>
        <begin position="27"/>
        <end position="65"/>
    </location>
</feature>